<evidence type="ECO:0000256" key="1">
    <source>
        <dbReference type="SAM" id="MobiDB-lite"/>
    </source>
</evidence>
<protein>
    <submittedName>
        <fullName evidence="3">Uncharacterized protein</fullName>
    </submittedName>
</protein>
<sequence>MPSEMPPSPPIATPEGGSFRVNIECREQYAERAQSAKEFIVDPRSRPCHLVLAARRYFCLDGSKTAGYYPKGDWRLTWLEGPMEGMDVPKRRNSVSASGVRDGDKLILRFVEKNASPMVLPSSTESAQAPVTSSASGCSQEPDTKKKRTAAEWTPRSSQAGQSQASTGASADGSVGMPPPVDREVVKTEVKSEGQTGHEGEQEVLSRPRVSPAEPNMIPVNEQHGARCSLAELLLDIGWIDGQDQSPAGSGGCDGSLGLRWKNGYRILGDMQLLNDNVDGAIEALNKLIELDGLAGVRSRLCNIVAHCGGAVSTRPFEVSPRAKSLVGHLRSQHGARFANIMDAAGRGEFEIFKALVDSLLSSIGEPRLLPVILKALYNALGNASFQQSWRAAAKRLCNLLSGATENGVPIGRPFEGSLKSLAKDLDDLDECRCPRSFNEFRERMRVLLSVPPNCPPSFVEYSVECSRRCRRLVDNFCEVLEPLLH</sequence>
<evidence type="ECO:0000313" key="4">
    <source>
        <dbReference type="Proteomes" id="UP000570595"/>
    </source>
</evidence>
<feature type="region of interest" description="Disordered" evidence="1">
    <location>
        <begin position="119"/>
        <end position="211"/>
    </location>
</feature>
<proteinExistence type="predicted"/>
<accession>A0A7J6MRV0</accession>
<dbReference type="Proteomes" id="UP000570595">
    <property type="component" value="Unassembled WGS sequence"/>
</dbReference>
<dbReference type="Proteomes" id="UP000572268">
    <property type="component" value="Unassembled WGS sequence"/>
</dbReference>
<dbReference type="OrthoDB" id="10307751at2759"/>
<reference evidence="4 5" key="1">
    <citation type="submission" date="2020-04" db="EMBL/GenBank/DDBJ databases">
        <title>Perkinsus olseni comparative genomics.</title>
        <authorList>
            <person name="Bogema D.R."/>
        </authorList>
    </citation>
    <scope>NUCLEOTIDE SEQUENCE [LARGE SCALE GENOMIC DNA]</scope>
    <source>
        <strain evidence="2">ATCC PRA-179</strain>
        <strain evidence="3">ATCC PRA-31</strain>
    </source>
</reference>
<dbReference type="EMBL" id="JABAHT010000290">
    <property type="protein sequence ID" value="KAF4658900.1"/>
    <property type="molecule type" value="Genomic_DNA"/>
</dbReference>
<comment type="caution">
    <text evidence="3">The sequence shown here is derived from an EMBL/GenBank/DDBJ whole genome shotgun (WGS) entry which is preliminary data.</text>
</comment>
<dbReference type="EMBL" id="JABANN010000032">
    <property type="protein sequence ID" value="KAF4674339.1"/>
    <property type="molecule type" value="Genomic_DNA"/>
</dbReference>
<gene>
    <name evidence="3" type="ORF">FOL46_005312</name>
    <name evidence="2" type="ORF">FOZ61_005185</name>
</gene>
<evidence type="ECO:0000313" key="2">
    <source>
        <dbReference type="EMBL" id="KAF4658900.1"/>
    </source>
</evidence>
<evidence type="ECO:0000313" key="5">
    <source>
        <dbReference type="Proteomes" id="UP000572268"/>
    </source>
</evidence>
<evidence type="ECO:0000313" key="3">
    <source>
        <dbReference type="EMBL" id="KAF4674339.1"/>
    </source>
</evidence>
<feature type="compositionally biased region" description="Polar residues" evidence="1">
    <location>
        <begin position="121"/>
        <end position="141"/>
    </location>
</feature>
<organism evidence="3 5">
    <name type="scientific">Perkinsus olseni</name>
    <name type="common">Perkinsus atlanticus</name>
    <dbReference type="NCBI Taxonomy" id="32597"/>
    <lineage>
        <taxon>Eukaryota</taxon>
        <taxon>Sar</taxon>
        <taxon>Alveolata</taxon>
        <taxon>Perkinsozoa</taxon>
        <taxon>Perkinsea</taxon>
        <taxon>Perkinsida</taxon>
        <taxon>Perkinsidae</taxon>
        <taxon>Perkinsus</taxon>
    </lineage>
</organism>
<dbReference type="AlphaFoldDB" id="A0A7J6MRV0"/>
<name>A0A7J6MRV0_PEROL</name>
<feature type="compositionally biased region" description="Low complexity" evidence="1">
    <location>
        <begin position="157"/>
        <end position="174"/>
    </location>
</feature>
<feature type="compositionally biased region" description="Basic and acidic residues" evidence="1">
    <location>
        <begin position="181"/>
        <end position="206"/>
    </location>
</feature>